<sequence length="137" mass="14337">MVRALPLILASALLFTFSPAHANFLIQSPPGDTGPEILDSSAAGAPAPPPGADNASQPVHWKMAYGFGNSIPLAFACRQIVPPAVKVTYGPGVNPAVPVNWKGGDTWNHVLRDSVKPIGLSLQMTYMAVAIVKNPAK</sequence>
<name>A0ABQ6A8N3_9PROT</name>
<proteinExistence type="predicted"/>
<feature type="region of interest" description="Disordered" evidence="1">
    <location>
        <begin position="35"/>
        <end position="54"/>
    </location>
</feature>
<accession>A0ABQ6A8N3</accession>
<feature type="chain" id="PRO_5045637157" evidence="2">
    <location>
        <begin position="23"/>
        <end position="137"/>
    </location>
</feature>
<reference evidence="4" key="1">
    <citation type="journal article" date="2019" name="Int. J. Syst. Evol. Microbiol.">
        <title>The Global Catalogue of Microorganisms (GCM) 10K type strain sequencing project: providing services to taxonomists for standard genome sequencing and annotation.</title>
        <authorList>
            <consortium name="The Broad Institute Genomics Platform"/>
            <consortium name="The Broad Institute Genome Sequencing Center for Infectious Disease"/>
            <person name="Wu L."/>
            <person name="Ma J."/>
        </authorList>
    </citation>
    <scope>NUCLEOTIDE SEQUENCE [LARGE SCALE GENOMIC DNA]</scope>
    <source>
        <strain evidence="4">NBRC 112502</strain>
    </source>
</reference>
<evidence type="ECO:0000313" key="3">
    <source>
        <dbReference type="EMBL" id="GLR66573.1"/>
    </source>
</evidence>
<evidence type="ECO:0000256" key="2">
    <source>
        <dbReference type="SAM" id="SignalP"/>
    </source>
</evidence>
<comment type="caution">
    <text evidence="3">The sequence shown here is derived from an EMBL/GenBank/DDBJ whole genome shotgun (WGS) entry which is preliminary data.</text>
</comment>
<keyword evidence="2" id="KW-0732">Signal</keyword>
<keyword evidence="4" id="KW-1185">Reference proteome</keyword>
<dbReference type="RefSeq" id="WP_284257272.1">
    <property type="nucleotide sequence ID" value="NZ_BSOS01000026.1"/>
</dbReference>
<gene>
    <name evidence="3" type="ORF">GCM10010909_12530</name>
</gene>
<protein>
    <submittedName>
        <fullName evidence="3">Uncharacterized protein</fullName>
    </submittedName>
</protein>
<evidence type="ECO:0000256" key="1">
    <source>
        <dbReference type="SAM" id="MobiDB-lite"/>
    </source>
</evidence>
<dbReference type="Proteomes" id="UP001156641">
    <property type="component" value="Unassembled WGS sequence"/>
</dbReference>
<feature type="signal peptide" evidence="2">
    <location>
        <begin position="1"/>
        <end position="22"/>
    </location>
</feature>
<evidence type="ECO:0000313" key="4">
    <source>
        <dbReference type="Proteomes" id="UP001156641"/>
    </source>
</evidence>
<organism evidence="3 4">
    <name type="scientific">Acidocella aquatica</name>
    <dbReference type="NCBI Taxonomy" id="1922313"/>
    <lineage>
        <taxon>Bacteria</taxon>
        <taxon>Pseudomonadati</taxon>
        <taxon>Pseudomonadota</taxon>
        <taxon>Alphaproteobacteria</taxon>
        <taxon>Acetobacterales</taxon>
        <taxon>Acidocellaceae</taxon>
        <taxon>Acidocella</taxon>
    </lineage>
</organism>
<dbReference type="EMBL" id="BSOS01000026">
    <property type="protein sequence ID" value="GLR66573.1"/>
    <property type="molecule type" value="Genomic_DNA"/>
</dbReference>